<evidence type="ECO:0000313" key="1">
    <source>
        <dbReference type="EMBL" id="EAR93961.2"/>
    </source>
</evidence>
<gene>
    <name evidence="1" type="ORF">TTHERM_00225750</name>
</gene>
<dbReference type="FunCoup" id="Q23C07">
    <property type="interactions" value="22"/>
</dbReference>
<name>Q23C07_TETTS</name>
<evidence type="ECO:0000313" key="2">
    <source>
        <dbReference type="Proteomes" id="UP000009168"/>
    </source>
</evidence>
<accession>Q23C07</accession>
<dbReference type="InParanoid" id="Q23C07"/>
<keyword evidence="2" id="KW-1185">Reference proteome</keyword>
<dbReference type="RefSeq" id="XP_001014206.2">
    <property type="nucleotide sequence ID" value="XM_001014206.2"/>
</dbReference>
<dbReference type="AlphaFoldDB" id="Q23C07"/>
<dbReference type="GeneID" id="7846707"/>
<proteinExistence type="predicted"/>
<dbReference type="Proteomes" id="UP000009168">
    <property type="component" value="Unassembled WGS sequence"/>
</dbReference>
<sequence>MNNNQQQVNYERKCSSHKNEKICYLQIGRQKQASIGACKVCVVDNNLSGRNLALVSDIQAMINSQQLNRKQYLPILDDNKILTEYSKKIDQAEYRDIQKETKQFFGNAKNKIIANLDNLEKQILQKQYPQQLVDKVELANTLEHVQQKGKFRSLFEGYMIEDQNNGKELKNFLENQAKNSAENTQILQKKLDAFNQCQELFKIQQPISQRLINIIISLIEVTGNTFKQDDRSVALLQQIDIMCDNFEAKLQKLNLLNSNQKEVQQNQSKLTLLKFIYSNYKVISSDLINLSENIFQSEIQFTKNIQEINIQNQQALSNYQNRFVTFNEEVKTLADKYCHSVQERLKGNNVPLNNNQIVDQRIQSLQKIYLDNQYQIQNKKIELKPLQDPFGYILCFQQPLQNNYRYKLQLQFVPFKNRETTYNFSVGLIKQEEIQKQDFQIKDSHFLYSYGQTYTQAFKSQNNNILAQYNNQLRKLDLIICLQNGPRPSMIDLKQKFNLFVMANGIQEIKIIEYMYSSIPQLLPQPPSQIQNK</sequence>
<organism evidence="1 2">
    <name type="scientific">Tetrahymena thermophila (strain SB210)</name>
    <dbReference type="NCBI Taxonomy" id="312017"/>
    <lineage>
        <taxon>Eukaryota</taxon>
        <taxon>Sar</taxon>
        <taxon>Alveolata</taxon>
        <taxon>Ciliophora</taxon>
        <taxon>Intramacronucleata</taxon>
        <taxon>Oligohymenophorea</taxon>
        <taxon>Hymenostomatida</taxon>
        <taxon>Tetrahymenina</taxon>
        <taxon>Tetrahymenidae</taxon>
        <taxon>Tetrahymena</taxon>
    </lineage>
</organism>
<reference evidence="2" key="1">
    <citation type="journal article" date="2006" name="PLoS Biol.">
        <title>Macronuclear genome sequence of the ciliate Tetrahymena thermophila, a model eukaryote.</title>
        <authorList>
            <person name="Eisen J.A."/>
            <person name="Coyne R.S."/>
            <person name="Wu M."/>
            <person name="Wu D."/>
            <person name="Thiagarajan M."/>
            <person name="Wortman J.R."/>
            <person name="Badger J.H."/>
            <person name="Ren Q."/>
            <person name="Amedeo P."/>
            <person name="Jones K.M."/>
            <person name="Tallon L.J."/>
            <person name="Delcher A.L."/>
            <person name="Salzberg S.L."/>
            <person name="Silva J.C."/>
            <person name="Haas B.J."/>
            <person name="Majoros W.H."/>
            <person name="Farzad M."/>
            <person name="Carlton J.M."/>
            <person name="Smith R.K. Jr."/>
            <person name="Garg J."/>
            <person name="Pearlman R.E."/>
            <person name="Karrer K.M."/>
            <person name="Sun L."/>
            <person name="Manning G."/>
            <person name="Elde N.C."/>
            <person name="Turkewitz A.P."/>
            <person name="Asai D.J."/>
            <person name="Wilkes D.E."/>
            <person name="Wang Y."/>
            <person name="Cai H."/>
            <person name="Collins K."/>
            <person name="Stewart B.A."/>
            <person name="Lee S.R."/>
            <person name="Wilamowska K."/>
            <person name="Weinberg Z."/>
            <person name="Ruzzo W.L."/>
            <person name="Wloga D."/>
            <person name="Gaertig J."/>
            <person name="Frankel J."/>
            <person name="Tsao C.-C."/>
            <person name="Gorovsky M.A."/>
            <person name="Keeling P.J."/>
            <person name="Waller R.F."/>
            <person name="Patron N.J."/>
            <person name="Cherry J.M."/>
            <person name="Stover N.A."/>
            <person name="Krieger C.J."/>
            <person name="del Toro C."/>
            <person name="Ryder H.F."/>
            <person name="Williamson S.C."/>
            <person name="Barbeau R.A."/>
            <person name="Hamilton E.P."/>
            <person name="Orias E."/>
        </authorList>
    </citation>
    <scope>NUCLEOTIDE SEQUENCE [LARGE SCALE GENOMIC DNA]</scope>
    <source>
        <strain evidence="2">SB210</strain>
    </source>
</reference>
<dbReference type="KEGG" id="tet:TTHERM_00225750"/>
<dbReference type="HOGENOM" id="CLU_530536_0_0_1"/>
<dbReference type="EMBL" id="GG662718">
    <property type="protein sequence ID" value="EAR93961.2"/>
    <property type="molecule type" value="Genomic_DNA"/>
</dbReference>
<protein>
    <submittedName>
        <fullName evidence="1">Uncharacterized protein</fullName>
    </submittedName>
</protein>